<dbReference type="InterPro" id="IPR022660">
    <property type="entry name" value="DUF1581"/>
</dbReference>
<feature type="domain" description="DUF1583" evidence="3">
    <location>
        <begin position="496"/>
        <end position="641"/>
    </location>
</feature>
<feature type="domain" description="DUF1583" evidence="2">
    <location>
        <begin position="649"/>
        <end position="890"/>
    </location>
</feature>
<keyword evidence="5" id="KW-1185">Reference proteome</keyword>
<organism evidence="4 5">
    <name type="scientific">Neorhodopirellula pilleata</name>
    <dbReference type="NCBI Taxonomy" id="2714738"/>
    <lineage>
        <taxon>Bacteria</taxon>
        <taxon>Pseudomonadati</taxon>
        <taxon>Planctomycetota</taxon>
        <taxon>Planctomycetia</taxon>
        <taxon>Pirellulales</taxon>
        <taxon>Pirellulaceae</taxon>
        <taxon>Neorhodopirellula</taxon>
    </lineage>
</organism>
<reference evidence="4 5" key="1">
    <citation type="submission" date="2019-02" db="EMBL/GenBank/DDBJ databases">
        <title>Deep-cultivation of Planctomycetes and their phenomic and genomic characterization uncovers novel biology.</title>
        <authorList>
            <person name="Wiegand S."/>
            <person name="Jogler M."/>
            <person name="Boedeker C."/>
            <person name="Pinto D."/>
            <person name="Vollmers J."/>
            <person name="Rivas-Marin E."/>
            <person name="Kohn T."/>
            <person name="Peeters S.H."/>
            <person name="Heuer A."/>
            <person name="Rast P."/>
            <person name="Oberbeckmann S."/>
            <person name="Bunk B."/>
            <person name="Jeske O."/>
            <person name="Meyerdierks A."/>
            <person name="Storesund J.E."/>
            <person name="Kallscheuer N."/>
            <person name="Luecker S."/>
            <person name="Lage O.M."/>
            <person name="Pohl T."/>
            <person name="Merkel B.J."/>
            <person name="Hornburger P."/>
            <person name="Mueller R.-W."/>
            <person name="Bruemmer F."/>
            <person name="Labrenz M."/>
            <person name="Spormann A.M."/>
            <person name="Op Den Camp H."/>
            <person name="Overmann J."/>
            <person name="Amann R."/>
            <person name="Jetten M.S.M."/>
            <person name="Mascher T."/>
            <person name="Medema M.H."/>
            <person name="Devos D.P."/>
            <person name="Kaster A.-K."/>
            <person name="Ovreas L."/>
            <person name="Rohde M."/>
            <person name="Galperin M.Y."/>
            <person name="Jogler C."/>
        </authorList>
    </citation>
    <scope>NUCLEOTIDE SEQUENCE [LARGE SCALE GENOMIC DNA]</scope>
    <source>
        <strain evidence="4 5">Pla100</strain>
    </source>
</reference>
<dbReference type="Pfam" id="PF07619">
    <property type="entry name" value="DUF1581"/>
    <property type="match status" value="1"/>
</dbReference>
<comment type="caution">
    <text evidence="4">The sequence shown here is derived from an EMBL/GenBank/DDBJ whole genome shotgun (WGS) entry which is preliminary data.</text>
</comment>
<feature type="domain" description="DUF1581" evidence="1">
    <location>
        <begin position="385"/>
        <end position="459"/>
    </location>
</feature>
<name>A0A5C6AQD8_9BACT</name>
<proteinExistence type="predicted"/>
<dbReference type="RefSeq" id="WP_197167746.1">
    <property type="nucleotide sequence ID" value="NZ_SJPM01000002.1"/>
</dbReference>
<accession>A0A5C6AQD8</accession>
<sequence>MRRLRNPLVNCAWLITAWGLLATDVYGQVVALTQDSFQGPSDAAALTELFAEQHVPESGAFVCQQASEVSPDERFERLYAWVFPSSLKTQFRITADFIAADDRSNEALQQAPTPVQDHARLVSPAHELVRLAGELKRVDSLRTMILQSPIGTSAEELDRLTLLALLAIEAGEEDRLEESLEQWFKRIQPDPELLHHSAAGLVLLAQAAIDKAHRSTLIREMVRFATHAYRAEYDRPAWLRLLLAYSARLDAMDQSTDIRVGIMPPNPSGSNNDQWHLANLERAFEHGRAYPKPVWQLQDGTYRNLSNYGDMLLFFQSPLLGDFSVEATATGFGYREAHLVVAGHWTGLVFDHEQIMLGDPCGELSRQPIAPPLNNTDKYGYIRTRIDVEDQTAETWMNGRSVHTRTLTQADSPWLAVRSNYRVQGGVDDLRITGEPTIPAQLDLIGSDQLLGWYDYYQPPGSTSDRLGNWMVSMEPGEAGIAVSQIHDPQLKHVPAGSHVEHVLRYLRPILEDGTIAFEFFYVPGRTDAHPVIGRDVYQLTPQGVLRHRLTDGRYDQTELRPDNAAPVIRDENAELPLQPGQWNEVEISLQEGSLTIDLNGQTVCEQPLSGDTPAPQFGLFHFADQTSLLVRNVSWSGQWPIRLPDVAEQQLAGDLEEKLAWTAEQPGQSFHHVFDATSISGGTVLSVEGNPAETVEATADGLIVRQISEAGYRGAAIAPVIDVGGDFDVVVSFDQATMQSELEKIASVRLEINAQSDTQDVAQIQCVSDRSNDHNVQCLRMLTINGKERRSYFGREPAEGSGGRLKFSRRGETIYYLAADNDSNRFRLIAQETFPSTDLQQQGIRLGVQAQGPAGVASARFTELSVRAERLGGVAITDRAELLAQLNEQRDKLPIGFQFDFTKQSASNDDFFFWGGGAAWTQVDGGLELTSVGEDNWVSAGAAIKRGIAGDFDIAFAFQPSQLPTPKKGKQTQVFLQLELTDPDQTQICSILTKNENENVHCQMQVRYRIDGEYSYKTFSNQVLENADQLRLIRRGNELFGIAGARSDDAEVLLGMMELSDHSIAQRGIRMMLHAGGSGRTARIELETIHIHAHETLGPSPATAVIPALQPSGIRRMPTAPQPKSLPGRLFDSLRSIFN</sequence>
<dbReference type="Proteomes" id="UP000316213">
    <property type="component" value="Unassembled WGS sequence"/>
</dbReference>
<evidence type="ECO:0000259" key="1">
    <source>
        <dbReference type="Pfam" id="PF07619"/>
    </source>
</evidence>
<dbReference type="Pfam" id="PF07622">
    <property type="entry name" value="DUF1583"/>
    <property type="match status" value="1"/>
</dbReference>
<dbReference type="Pfam" id="PF20407">
    <property type="entry name" value="DUF1583_N"/>
    <property type="match status" value="1"/>
</dbReference>
<dbReference type="EMBL" id="SJPM01000002">
    <property type="protein sequence ID" value="TWU01661.1"/>
    <property type="molecule type" value="Genomic_DNA"/>
</dbReference>
<gene>
    <name evidence="4" type="ORF">Pla100_13960</name>
</gene>
<evidence type="ECO:0000313" key="5">
    <source>
        <dbReference type="Proteomes" id="UP000316213"/>
    </source>
</evidence>
<evidence type="ECO:0000259" key="2">
    <source>
        <dbReference type="Pfam" id="PF07622"/>
    </source>
</evidence>
<dbReference type="InterPro" id="IPR011475">
    <property type="entry name" value="DUF1583"/>
</dbReference>
<dbReference type="AlphaFoldDB" id="A0A5C6AQD8"/>
<protein>
    <submittedName>
        <fullName evidence="4">Uncharacterized protein</fullName>
    </submittedName>
</protein>
<evidence type="ECO:0000313" key="4">
    <source>
        <dbReference type="EMBL" id="TWU01661.1"/>
    </source>
</evidence>
<dbReference type="InterPro" id="IPR046518">
    <property type="entry name" value="DUF1583_N"/>
</dbReference>
<evidence type="ECO:0000259" key="3">
    <source>
        <dbReference type="Pfam" id="PF20407"/>
    </source>
</evidence>